<keyword evidence="2 15" id="KW-0723">Serine/threonine-protein kinase</keyword>
<proteinExistence type="predicted"/>
<dbReference type="InterPro" id="IPR000719">
    <property type="entry name" value="Prot_kinase_dom"/>
</dbReference>
<dbReference type="NCBIfam" id="NF033483">
    <property type="entry name" value="PknB_PASTA_kin"/>
    <property type="match status" value="1"/>
</dbReference>
<dbReference type="SUPFAM" id="SSF54184">
    <property type="entry name" value="Penicillin-binding protein 2x (pbp-2x), c-terminal domain"/>
    <property type="match status" value="1"/>
</dbReference>
<feature type="compositionally biased region" description="Gly residues" evidence="10">
    <location>
        <begin position="611"/>
        <end position="671"/>
    </location>
</feature>
<dbReference type="AlphaFoldDB" id="A0A1S9I8G9"/>
<dbReference type="InterPro" id="IPR011009">
    <property type="entry name" value="Kinase-like_dom_sf"/>
</dbReference>
<dbReference type="GO" id="GO:0004674">
    <property type="term" value="F:protein serine/threonine kinase activity"/>
    <property type="evidence" value="ECO:0007669"/>
    <property type="project" value="UniProtKB-KW"/>
</dbReference>
<dbReference type="Proteomes" id="UP000190206">
    <property type="component" value="Unassembled WGS sequence"/>
</dbReference>
<dbReference type="PROSITE" id="PS00107">
    <property type="entry name" value="PROTEIN_KINASE_ATP"/>
    <property type="match status" value="1"/>
</dbReference>
<feature type="domain" description="PASTA" evidence="13">
    <location>
        <begin position="443"/>
        <end position="509"/>
    </location>
</feature>
<dbReference type="InterPro" id="IPR017441">
    <property type="entry name" value="Protein_kinase_ATP_BS"/>
</dbReference>
<evidence type="ECO:0000256" key="6">
    <source>
        <dbReference type="ARBA" id="ARBA00022840"/>
    </source>
</evidence>
<feature type="domain" description="PASTA" evidence="13">
    <location>
        <begin position="510"/>
        <end position="580"/>
    </location>
</feature>
<evidence type="ECO:0000256" key="10">
    <source>
        <dbReference type="SAM" id="MobiDB-lite"/>
    </source>
</evidence>
<dbReference type="PANTHER" id="PTHR43289">
    <property type="entry name" value="MITOGEN-ACTIVATED PROTEIN KINASE KINASE KINASE 20-RELATED"/>
    <property type="match status" value="1"/>
</dbReference>
<dbReference type="Gene3D" id="3.30.200.20">
    <property type="entry name" value="Phosphorylase Kinase, domain 1"/>
    <property type="match status" value="1"/>
</dbReference>
<feature type="domain" description="Protein kinase" evidence="12">
    <location>
        <begin position="10"/>
        <end position="267"/>
    </location>
</feature>
<reference evidence="15 17" key="1">
    <citation type="submission" date="2016-12" db="EMBL/GenBank/DDBJ databases">
        <title>Clostridium tepidum sp. nov., a close relative of Clostridium sporogenes and Clostridium botulinum Group I.</title>
        <authorList>
            <person name="Dobritsa A.P."/>
            <person name="Kutumbaka K.K."/>
            <person name="Werner K."/>
            <person name="Wiedmann M."/>
            <person name="Asmus A."/>
            <person name="Samadpour M."/>
        </authorList>
    </citation>
    <scope>NUCLEOTIDE SEQUENCE [LARGE SCALE GENOMIC DNA]</scope>
    <source>
        <strain evidence="15 17">IEH 97212</strain>
    </source>
</reference>
<evidence type="ECO:0000313" key="16">
    <source>
        <dbReference type="Proteomes" id="UP000190206"/>
    </source>
</evidence>
<name>A0A1S9I8G9_9CLOT</name>
<comment type="catalytic activity">
    <reaction evidence="7">
        <text>L-threonyl-[protein] + ATP = O-phospho-L-threonyl-[protein] + ADP + H(+)</text>
        <dbReference type="Rhea" id="RHEA:46608"/>
        <dbReference type="Rhea" id="RHEA-COMP:11060"/>
        <dbReference type="Rhea" id="RHEA-COMP:11605"/>
        <dbReference type="ChEBI" id="CHEBI:15378"/>
        <dbReference type="ChEBI" id="CHEBI:30013"/>
        <dbReference type="ChEBI" id="CHEBI:30616"/>
        <dbReference type="ChEBI" id="CHEBI:61977"/>
        <dbReference type="ChEBI" id="CHEBI:456216"/>
        <dbReference type="EC" id="2.7.11.1"/>
    </reaction>
</comment>
<evidence type="ECO:0000256" key="2">
    <source>
        <dbReference type="ARBA" id="ARBA00022527"/>
    </source>
</evidence>
<dbReference type="CDD" id="cd14014">
    <property type="entry name" value="STKc_PknB_like"/>
    <property type="match status" value="1"/>
</dbReference>
<dbReference type="Pfam" id="PF03793">
    <property type="entry name" value="PASTA"/>
    <property type="match status" value="3"/>
</dbReference>
<feature type="binding site" evidence="9">
    <location>
        <position position="39"/>
    </location>
    <ligand>
        <name>ATP</name>
        <dbReference type="ChEBI" id="CHEBI:30616"/>
    </ligand>
</feature>
<comment type="caution">
    <text evidence="15">The sequence shown here is derived from an EMBL/GenBank/DDBJ whole genome shotgun (WGS) entry which is preliminary data.</text>
</comment>
<evidence type="ECO:0000313" key="17">
    <source>
        <dbReference type="Proteomes" id="UP000190256"/>
    </source>
</evidence>
<dbReference type="EC" id="2.7.11.1" evidence="1"/>
<evidence type="ECO:0000256" key="4">
    <source>
        <dbReference type="ARBA" id="ARBA00022741"/>
    </source>
</evidence>
<feature type="domain" description="PASTA" evidence="13">
    <location>
        <begin position="376"/>
        <end position="442"/>
    </location>
</feature>
<feature type="region of interest" description="Disordered" evidence="10">
    <location>
        <begin position="301"/>
        <end position="340"/>
    </location>
</feature>
<dbReference type="SUPFAM" id="SSF56112">
    <property type="entry name" value="Protein kinase-like (PK-like)"/>
    <property type="match status" value="1"/>
</dbReference>
<gene>
    <name evidence="14" type="ORF">BS637_00105</name>
    <name evidence="15" type="ORF">BS638_07340</name>
</gene>
<dbReference type="Gene3D" id="1.10.510.10">
    <property type="entry name" value="Transferase(Phosphotransferase) domain 1"/>
    <property type="match status" value="1"/>
</dbReference>
<sequence length="677" mass="72460">MIGTKLGNRYELLEKVGEGGMAIVYKAKCHYLNRFVAIKILKDQFCNDKEFVEKFKREATSVASLSDNNIVNIYDVGSEDNIHYIVMEYVDGKTLKELIVEKEKIEPKEAVRISKQIASALVCAHKNNIIHRDIKPHNILVTKEGIVKVTDFGIAKASNSSTITNSSKVMGSAHYFSPEQAKGSFVDSRTDIYSLGVVMYEMLVGKVPFDGESPVSVAVKHIQNEVVSPREIDDKIPESLNSAVLKCLEKNPVKRYQTIKSLEEDLVRIENNENILNGSSNISENDVTRVMDTAVINDKIKEMAQNDTYEDDDEYDDEEYEEDDYEENDEDGEIEDKKKRSSKGRTNKKLILGIAMVVLFLVVGSVSAYLVFNKAGGKKVEVPNVVGLTKEEAEKVLREKKLKLVVAQKVKSDKKEGTIIESYPKSGEKVAENSEVRVSISSGNVVVVPNLKGMELDTAKKTIQDLKLKLGNVKYEFNDNVAAGKVISQTPDVDAELKEGEEISLVISNGPEIKYSTVPNLIGKSIGAAQNALANAGLYMGSSKAIITEDQSLDGQVASQSIGAGQSVKQGSSVSISYYKYKKPEVKPDPKPDNDNNSGDNNNSQNNGSNNGSGSGSGGGSGSGSGSGSGGGSGSGSGGGSGSGSGDESGGSGSGDESGDSGSGNGSGSGTQSGNKK</sequence>
<dbReference type="SMART" id="SM00740">
    <property type="entry name" value="PASTA"/>
    <property type="match status" value="3"/>
</dbReference>
<evidence type="ECO:0000256" key="1">
    <source>
        <dbReference type="ARBA" id="ARBA00012513"/>
    </source>
</evidence>
<feature type="transmembrane region" description="Helical" evidence="11">
    <location>
        <begin position="350"/>
        <end position="372"/>
    </location>
</feature>
<comment type="catalytic activity">
    <reaction evidence="8">
        <text>L-seryl-[protein] + ATP = O-phospho-L-seryl-[protein] + ADP + H(+)</text>
        <dbReference type="Rhea" id="RHEA:17989"/>
        <dbReference type="Rhea" id="RHEA-COMP:9863"/>
        <dbReference type="Rhea" id="RHEA-COMP:11604"/>
        <dbReference type="ChEBI" id="CHEBI:15378"/>
        <dbReference type="ChEBI" id="CHEBI:29999"/>
        <dbReference type="ChEBI" id="CHEBI:30616"/>
        <dbReference type="ChEBI" id="CHEBI:83421"/>
        <dbReference type="ChEBI" id="CHEBI:456216"/>
        <dbReference type="EC" id="2.7.11.1"/>
    </reaction>
</comment>
<keyword evidence="11" id="KW-0812">Transmembrane</keyword>
<dbReference type="SMART" id="SM00220">
    <property type="entry name" value="S_TKc"/>
    <property type="match status" value="1"/>
</dbReference>
<dbReference type="FunFam" id="3.30.200.20:FF:000035">
    <property type="entry name" value="Serine/threonine protein kinase Stk1"/>
    <property type="match status" value="1"/>
</dbReference>
<keyword evidence="16" id="KW-1185">Reference proteome</keyword>
<dbReference type="OrthoDB" id="9788659at2"/>
<evidence type="ECO:0000256" key="11">
    <source>
        <dbReference type="SAM" id="Phobius"/>
    </source>
</evidence>
<evidence type="ECO:0000256" key="5">
    <source>
        <dbReference type="ARBA" id="ARBA00022777"/>
    </source>
</evidence>
<dbReference type="FunFam" id="1.10.510.10:FF:000021">
    <property type="entry name" value="Serine/threonine protein kinase"/>
    <property type="match status" value="1"/>
</dbReference>
<dbReference type="PANTHER" id="PTHR43289:SF34">
    <property type="entry name" value="SERINE_THREONINE-PROTEIN KINASE YBDM-RELATED"/>
    <property type="match status" value="1"/>
</dbReference>
<evidence type="ECO:0000256" key="7">
    <source>
        <dbReference type="ARBA" id="ARBA00047899"/>
    </source>
</evidence>
<accession>A0A1S9I8G9</accession>
<dbReference type="RefSeq" id="WP_078022452.1">
    <property type="nucleotide sequence ID" value="NZ_JADPGM010000003.1"/>
</dbReference>
<feature type="compositionally biased region" description="Basic and acidic residues" evidence="10">
    <location>
        <begin position="583"/>
        <end position="594"/>
    </location>
</feature>
<dbReference type="InterPro" id="IPR008271">
    <property type="entry name" value="Ser/Thr_kinase_AS"/>
</dbReference>
<keyword evidence="11" id="KW-0472">Membrane</keyword>
<dbReference type="PROSITE" id="PS50011">
    <property type="entry name" value="PROTEIN_KINASE_DOM"/>
    <property type="match status" value="1"/>
</dbReference>
<dbReference type="GO" id="GO:0005524">
    <property type="term" value="F:ATP binding"/>
    <property type="evidence" value="ECO:0007669"/>
    <property type="project" value="UniProtKB-UniRule"/>
</dbReference>
<keyword evidence="6 9" id="KW-0067">ATP-binding</keyword>
<dbReference type="EMBL" id="MRAD01000001">
    <property type="protein sequence ID" value="OOO63463.1"/>
    <property type="molecule type" value="Genomic_DNA"/>
</dbReference>
<dbReference type="InterPro" id="IPR005543">
    <property type="entry name" value="PASTA_dom"/>
</dbReference>
<dbReference type="STRING" id="1962263.BS637_00105"/>
<dbReference type="EMBL" id="MRAE01000014">
    <property type="protein sequence ID" value="OOO66508.1"/>
    <property type="molecule type" value="Genomic_DNA"/>
</dbReference>
<feature type="compositionally biased region" description="Low complexity" evidence="10">
    <location>
        <begin position="595"/>
        <end position="610"/>
    </location>
</feature>
<evidence type="ECO:0000256" key="9">
    <source>
        <dbReference type="PROSITE-ProRule" id="PRU10141"/>
    </source>
</evidence>
<dbReference type="CDD" id="cd06577">
    <property type="entry name" value="PASTA_pknB"/>
    <property type="match status" value="3"/>
</dbReference>
<dbReference type="Proteomes" id="UP000190256">
    <property type="component" value="Unassembled WGS sequence"/>
</dbReference>
<organism evidence="15 17">
    <name type="scientific">Clostridium tepidum</name>
    <dbReference type="NCBI Taxonomy" id="1962263"/>
    <lineage>
        <taxon>Bacteria</taxon>
        <taxon>Bacillati</taxon>
        <taxon>Bacillota</taxon>
        <taxon>Clostridia</taxon>
        <taxon>Eubacteriales</taxon>
        <taxon>Clostridiaceae</taxon>
        <taxon>Clostridium</taxon>
    </lineage>
</organism>
<feature type="compositionally biased region" description="Acidic residues" evidence="10">
    <location>
        <begin position="308"/>
        <end position="334"/>
    </location>
</feature>
<dbReference type="PROSITE" id="PS00108">
    <property type="entry name" value="PROTEIN_KINASE_ST"/>
    <property type="match status" value="1"/>
</dbReference>
<keyword evidence="11" id="KW-1133">Transmembrane helix</keyword>
<keyword evidence="5 15" id="KW-0418">Kinase</keyword>
<feature type="region of interest" description="Disordered" evidence="10">
    <location>
        <begin position="583"/>
        <end position="677"/>
    </location>
</feature>
<evidence type="ECO:0000259" key="13">
    <source>
        <dbReference type="PROSITE" id="PS51178"/>
    </source>
</evidence>
<keyword evidence="4 9" id="KW-0547">Nucleotide-binding</keyword>
<evidence type="ECO:0000313" key="14">
    <source>
        <dbReference type="EMBL" id="OOO63463.1"/>
    </source>
</evidence>
<evidence type="ECO:0000259" key="12">
    <source>
        <dbReference type="PROSITE" id="PS50011"/>
    </source>
</evidence>
<evidence type="ECO:0000256" key="3">
    <source>
        <dbReference type="ARBA" id="ARBA00022679"/>
    </source>
</evidence>
<evidence type="ECO:0000313" key="15">
    <source>
        <dbReference type="EMBL" id="OOO66508.1"/>
    </source>
</evidence>
<keyword evidence="3" id="KW-0808">Transferase</keyword>
<dbReference type="Pfam" id="PF00069">
    <property type="entry name" value="Pkinase"/>
    <property type="match status" value="1"/>
</dbReference>
<evidence type="ECO:0000256" key="8">
    <source>
        <dbReference type="ARBA" id="ARBA00048679"/>
    </source>
</evidence>
<dbReference type="Gene3D" id="3.30.10.20">
    <property type="match status" value="3"/>
</dbReference>
<reference evidence="14 16" key="2">
    <citation type="submission" date="2016-12" db="EMBL/GenBank/DDBJ databases">
        <title>Clostridium tepidum sp. nov., a close relative of Clostridium sporogenes and Clostridium botulinum Group I.</title>
        <authorList>
            <person name="Dobritsa A.P."/>
            <person name="Kutumbaka K."/>
            <person name="Werner K."/>
            <person name="Samadpour M."/>
        </authorList>
    </citation>
    <scope>NUCLEOTIDE SEQUENCE [LARGE SCALE GENOMIC DNA]</scope>
    <source>
        <strain evidence="14 16">PE</strain>
    </source>
</reference>
<protein>
    <recommendedName>
        <fullName evidence="1">non-specific serine/threonine protein kinase</fullName>
        <ecNumber evidence="1">2.7.11.1</ecNumber>
    </recommendedName>
</protein>
<dbReference type="PROSITE" id="PS51178">
    <property type="entry name" value="PASTA"/>
    <property type="match status" value="3"/>
</dbReference>